<evidence type="ECO:0000313" key="1">
    <source>
        <dbReference type="EMBL" id="GER51934.1"/>
    </source>
</evidence>
<evidence type="ECO:0000313" key="2">
    <source>
        <dbReference type="Proteomes" id="UP000325081"/>
    </source>
</evidence>
<accession>A0A5A7R6G8</accession>
<keyword evidence="2" id="KW-1185">Reference proteome</keyword>
<dbReference type="AlphaFoldDB" id="A0A5A7R6G8"/>
<reference evidence="2" key="1">
    <citation type="journal article" date="2019" name="Curr. Biol.">
        <title>Genome Sequence of Striga asiatica Provides Insight into the Evolution of Plant Parasitism.</title>
        <authorList>
            <person name="Yoshida S."/>
            <person name="Kim S."/>
            <person name="Wafula E.K."/>
            <person name="Tanskanen J."/>
            <person name="Kim Y.M."/>
            <person name="Honaas L."/>
            <person name="Yang Z."/>
            <person name="Spallek T."/>
            <person name="Conn C.E."/>
            <person name="Ichihashi Y."/>
            <person name="Cheong K."/>
            <person name="Cui S."/>
            <person name="Der J.P."/>
            <person name="Gundlach H."/>
            <person name="Jiao Y."/>
            <person name="Hori C."/>
            <person name="Ishida J.K."/>
            <person name="Kasahara H."/>
            <person name="Kiba T."/>
            <person name="Kim M.S."/>
            <person name="Koo N."/>
            <person name="Laohavisit A."/>
            <person name="Lee Y.H."/>
            <person name="Lumba S."/>
            <person name="McCourt P."/>
            <person name="Mortimer J.C."/>
            <person name="Mutuku J.M."/>
            <person name="Nomura T."/>
            <person name="Sasaki-Sekimoto Y."/>
            <person name="Seto Y."/>
            <person name="Wang Y."/>
            <person name="Wakatake T."/>
            <person name="Sakakibara H."/>
            <person name="Demura T."/>
            <person name="Yamaguchi S."/>
            <person name="Yoneyama K."/>
            <person name="Manabe R.I."/>
            <person name="Nelson D.C."/>
            <person name="Schulman A.H."/>
            <person name="Timko M.P."/>
            <person name="dePamphilis C.W."/>
            <person name="Choi D."/>
            <person name="Shirasu K."/>
        </authorList>
    </citation>
    <scope>NUCLEOTIDE SEQUENCE [LARGE SCALE GENOMIC DNA]</scope>
    <source>
        <strain evidence="2">cv. UVA1</strain>
    </source>
</reference>
<proteinExistence type="predicted"/>
<dbReference type="EMBL" id="BKCP01010070">
    <property type="protein sequence ID" value="GER51934.1"/>
    <property type="molecule type" value="Genomic_DNA"/>
</dbReference>
<dbReference type="Proteomes" id="UP000325081">
    <property type="component" value="Unassembled WGS sequence"/>
</dbReference>
<keyword evidence="1" id="KW-0808">Transferase</keyword>
<comment type="caution">
    <text evidence="1">The sequence shown here is derived from an EMBL/GenBank/DDBJ whole genome shotgun (WGS) entry which is preliminary data.</text>
</comment>
<name>A0A5A7R6G8_STRAF</name>
<sequence>MEPNTSIHGCCHSRTFPLHFRPSLHSFFSELGFLFPFLFSPFLANSGAESVVYEGVLDVKKVTVKNPFLFTSDDLDKFHKELQLLSELLTGVVPYTDLRAEAKDHVVSCLEERKRVTRPSCSTG</sequence>
<gene>
    <name evidence="1" type="ORF">STAS_29344</name>
</gene>
<protein>
    <submittedName>
        <fullName evidence="1">Protein kinase</fullName>
    </submittedName>
</protein>
<organism evidence="1 2">
    <name type="scientific">Striga asiatica</name>
    <name type="common">Asiatic witchweed</name>
    <name type="synonym">Buchnera asiatica</name>
    <dbReference type="NCBI Taxonomy" id="4170"/>
    <lineage>
        <taxon>Eukaryota</taxon>
        <taxon>Viridiplantae</taxon>
        <taxon>Streptophyta</taxon>
        <taxon>Embryophyta</taxon>
        <taxon>Tracheophyta</taxon>
        <taxon>Spermatophyta</taxon>
        <taxon>Magnoliopsida</taxon>
        <taxon>eudicotyledons</taxon>
        <taxon>Gunneridae</taxon>
        <taxon>Pentapetalae</taxon>
        <taxon>asterids</taxon>
        <taxon>lamiids</taxon>
        <taxon>Lamiales</taxon>
        <taxon>Orobanchaceae</taxon>
        <taxon>Buchnereae</taxon>
        <taxon>Striga</taxon>
    </lineage>
</organism>
<dbReference type="GO" id="GO:0016301">
    <property type="term" value="F:kinase activity"/>
    <property type="evidence" value="ECO:0007669"/>
    <property type="project" value="UniProtKB-KW"/>
</dbReference>
<keyword evidence="1" id="KW-0418">Kinase</keyword>
<dbReference type="OrthoDB" id="10264738at2759"/>